<dbReference type="InterPro" id="IPR002052">
    <property type="entry name" value="DNA_methylase_N6_adenine_CS"/>
</dbReference>
<dbReference type="SUPFAM" id="SSF53335">
    <property type="entry name" value="S-adenosyl-L-methionine-dependent methyltransferases"/>
    <property type="match status" value="1"/>
</dbReference>
<evidence type="ECO:0000256" key="5">
    <source>
        <dbReference type="ARBA" id="ARBA00022691"/>
    </source>
</evidence>
<dbReference type="Pfam" id="PF02384">
    <property type="entry name" value="N6_Mtase"/>
    <property type="match status" value="1"/>
</dbReference>
<evidence type="ECO:0000256" key="1">
    <source>
        <dbReference type="ARBA" id="ARBA00006594"/>
    </source>
</evidence>
<evidence type="ECO:0000256" key="3">
    <source>
        <dbReference type="ARBA" id="ARBA00022603"/>
    </source>
</evidence>
<evidence type="ECO:0000313" key="10">
    <source>
        <dbReference type="Proteomes" id="UP001320272"/>
    </source>
</evidence>
<keyword evidence="5" id="KW-0949">S-adenosyl-L-methionine</keyword>
<organism evidence="9 10">
    <name type="scientific">Billgrantia aerodenitrificans</name>
    <dbReference type="NCBI Taxonomy" id="2733483"/>
    <lineage>
        <taxon>Bacteria</taxon>
        <taxon>Pseudomonadati</taxon>
        <taxon>Pseudomonadota</taxon>
        <taxon>Gammaproteobacteria</taxon>
        <taxon>Oceanospirillales</taxon>
        <taxon>Halomonadaceae</taxon>
        <taxon>Billgrantia</taxon>
    </lineage>
</organism>
<evidence type="ECO:0000256" key="7">
    <source>
        <dbReference type="ARBA" id="ARBA00047942"/>
    </source>
</evidence>
<dbReference type="PROSITE" id="PS00092">
    <property type="entry name" value="N6_MTASE"/>
    <property type="match status" value="1"/>
</dbReference>
<dbReference type="PANTHER" id="PTHR33841">
    <property type="entry name" value="DNA METHYLTRANSFERASE YEEA-RELATED"/>
    <property type="match status" value="1"/>
</dbReference>
<evidence type="ECO:0000256" key="6">
    <source>
        <dbReference type="ARBA" id="ARBA00022747"/>
    </source>
</evidence>
<dbReference type="Gene3D" id="3.40.50.150">
    <property type="entry name" value="Vaccinia Virus protein VP39"/>
    <property type="match status" value="1"/>
</dbReference>
<accession>A0ABS9AM62</accession>
<evidence type="ECO:0000256" key="4">
    <source>
        <dbReference type="ARBA" id="ARBA00022679"/>
    </source>
</evidence>
<dbReference type="InterPro" id="IPR050953">
    <property type="entry name" value="N4_N6_ade-DNA_methylase"/>
</dbReference>
<reference evidence="9 10" key="1">
    <citation type="journal article" date="2021" name="Front. Microbiol.">
        <title>Aerobic Denitrification and Heterotrophic Sulfur Oxidation in the Genus Halomonas Revealed by Six Novel Species Characterizations and Genome-Based Analysis.</title>
        <authorList>
            <person name="Wang L."/>
            <person name="Shao Z."/>
        </authorList>
    </citation>
    <scope>NUCLEOTIDE SEQUENCE [LARGE SCALE GENOMIC DNA]</scope>
    <source>
        <strain evidence="9 10">MCCC 1A11058</strain>
    </source>
</reference>
<protein>
    <recommendedName>
        <fullName evidence="2">site-specific DNA-methyltransferase (adenine-specific)</fullName>
        <ecNumber evidence="2">2.1.1.72</ecNumber>
    </recommendedName>
</protein>
<evidence type="ECO:0000256" key="2">
    <source>
        <dbReference type="ARBA" id="ARBA00011900"/>
    </source>
</evidence>
<dbReference type="Proteomes" id="UP001320272">
    <property type="component" value="Unassembled WGS sequence"/>
</dbReference>
<gene>
    <name evidence="9" type="ORF">HOP59_01100</name>
</gene>
<evidence type="ECO:0000259" key="8">
    <source>
        <dbReference type="Pfam" id="PF02384"/>
    </source>
</evidence>
<feature type="domain" description="DNA methylase adenine-specific" evidence="8">
    <location>
        <begin position="84"/>
        <end position="328"/>
    </location>
</feature>
<dbReference type="EC" id="2.1.1.72" evidence="2"/>
<keyword evidence="4" id="KW-0808">Transferase</keyword>
<keyword evidence="10" id="KW-1185">Reference proteome</keyword>
<dbReference type="PANTHER" id="PTHR33841:SF5">
    <property type="entry name" value="DNA METHYLASE (MODIFICATION METHYLASE) (METHYLTRANSFERASE)-RELATED"/>
    <property type="match status" value="1"/>
</dbReference>
<evidence type="ECO:0000313" key="9">
    <source>
        <dbReference type="EMBL" id="MCE8022732.1"/>
    </source>
</evidence>
<keyword evidence="3 9" id="KW-0489">Methyltransferase</keyword>
<dbReference type="EMBL" id="JABFTV010000001">
    <property type="protein sequence ID" value="MCE8022732.1"/>
    <property type="molecule type" value="Genomic_DNA"/>
</dbReference>
<keyword evidence="6" id="KW-0680">Restriction system</keyword>
<dbReference type="RefSeq" id="WP_234252471.1">
    <property type="nucleotide sequence ID" value="NZ_JABFTV010000001.1"/>
</dbReference>
<proteinExistence type="inferred from homology"/>
<sequence>MALLKKTRFQRLAHSLCKIAQDRQITPETVIGTALASWCSQSFSGLPKSGLPVSVTLQHDPIVVAFVDFVMVNELQEATYWFSSLYAQLIGEKKRKKLAMFFTPPSLTKRLLDDLENSGVDFVSRSFCDPACGGAAFLTPIAMRMRDALHSKGATPEQVLQHVQAHLFGIDKNETLCKLSQHFLLMALHNEVVDAEIVPQFQVLWDDSLQQMPNLAGKLDVVVCNPPFRKMSADEVREYFDEFSDIIEAQPNLYALFIALCVKLLAPGGTCALVTPTSYLSGRYFSKLRTYLMTQTRVLSIGMVSDRQGVFIDVEQETALTLARREDNRHMHLTVAEVSVVSRDGSYKDVGQCSLPNSGLVWPIPRTESDVLLLRSTSKSKIFLEDYGYTVRIGAFVWNRDTRPTYPSAKSAARANGGTAIPLLWSSDIAADGSLRFDGLSSVNKEPRFVDFGSKLHRSVVRFPSVILQRVTSNDQPRRLIAAAVPENIFDSYGGFVGENHTVILEQVVPEPVLPPAQLAKLLGTPTVDRYFRCISGATNVSAFELKQLRLPDPDRLKKYLAQGHDIAEAARRALYD</sequence>
<dbReference type="PRINTS" id="PR00507">
    <property type="entry name" value="N12N6MTFRASE"/>
</dbReference>
<dbReference type="GO" id="GO:0008168">
    <property type="term" value="F:methyltransferase activity"/>
    <property type="evidence" value="ECO:0007669"/>
    <property type="project" value="UniProtKB-KW"/>
</dbReference>
<name>A0ABS9AM62_9GAMM</name>
<dbReference type="InterPro" id="IPR029063">
    <property type="entry name" value="SAM-dependent_MTases_sf"/>
</dbReference>
<dbReference type="InterPro" id="IPR003356">
    <property type="entry name" value="DNA_methylase_A-5"/>
</dbReference>
<comment type="caution">
    <text evidence="9">The sequence shown here is derived from an EMBL/GenBank/DDBJ whole genome shotgun (WGS) entry which is preliminary data.</text>
</comment>
<comment type="catalytic activity">
    <reaction evidence="7">
        <text>a 2'-deoxyadenosine in DNA + S-adenosyl-L-methionine = an N(6)-methyl-2'-deoxyadenosine in DNA + S-adenosyl-L-homocysteine + H(+)</text>
        <dbReference type="Rhea" id="RHEA:15197"/>
        <dbReference type="Rhea" id="RHEA-COMP:12418"/>
        <dbReference type="Rhea" id="RHEA-COMP:12419"/>
        <dbReference type="ChEBI" id="CHEBI:15378"/>
        <dbReference type="ChEBI" id="CHEBI:57856"/>
        <dbReference type="ChEBI" id="CHEBI:59789"/>
        <dbReference type="ChEBI" id="CHEBI:90615"/>
        <dbReference type="ChEBI" id="CHEBI:90616"/>
        <dbReference type="EC" id="2.1.1.72"/>
    </reaction>
</comment>
<dbReference type="CDD" id="cd02440">
    <property type="entry name" value="AdoMet_MTases"/>
    <property type="match status" value="1"/>
</dbReference>
<dbReference type="GO" id="GO:0032259">
    <property type="term" value="P:methylation"/>
    <property type="evidence" value="ECO:0007669"/>
    <property type="project" value="UniProtKB-KW"/>
</dbReference>
<comment type="similarity">
    <text evidence="1">Belongs to the N(4)/N(6)-methyltransferase family.</text>
</comment>